<accession>A0A1D8PC68</accession>
<reference evidence="2 3" key="1">
    <citation type="journal article" date="2004" name="Proc. Natl. Acad. Sci. U.S.A.">
        <title>The diploid genome sequence of Candida albicans.</title>
        <authorList>
            <person name="Jones T."/>
            <person name="Federspiel N.A."/>
            <person name="Chibana H."/>
            <person name="Dungan J."/>
            <person name="Kalman S."/>
            <person name="Magee B.B."/>
            <person name="Newport G."/>
            <person name="Thorstenson Y.R."/>
            <person name="Agabian N."/>
            <person name="Magee P.T."/>
            <person name="Davis R.W."/>
            <person name="Scherer S."/>
        </authorList>
    </citation>
    <scope>NUCLEOTIDE SEQUENCE [LARGE SCALE GENOMIC DNA]</scope>
    <source>
        <strain evidence="3">SC5314 / ATCC MYA-2876</strain>
    </source>
</reference>
<reference evidence="2 3" key="3">
    <citation type="journal article" date="2013" name="Genome Biol.">
        <title>Assembly of a phased diploid Candida albicans genome facilitates allele-specific measurements and provides a simple model for repeat and indel structure.</title>
        <authorList>
            <person name="Muzzey D."/>
            <person name="Schwartz K."/>
            <person name="Weissman J.S."/>
            <person name="Sherlock G."/>
        </authorList>
    </citation>
    <scope>NUCLEOTIDE SEQUENCE [LARGE SCALE GENOMIC DNA]</scope>
    <source>
        <strain evidence="3">SC5314 / ATCC MYA-2876</strain>
    </source>
</reference>
<keyword evidence="3" id="KW-1185">Reference proteome</keyword>
<sequence length="94" mass="11200">MPFSRTFATKSTIKNALSLEEFLFRSRAISIYRELCREIYKTHERQDLMRFLRDEFKVNSKQSDLQYRKYLLSQALNTINQMTASLGITIKKNL</sequence>
<dbReference type="GeneID" id="30514954"/>
<dbReference type="SMR" id="A0A1D8PC68"/>
<dbReference type="AlphaFoldDB" id="A0A1D8PC68"/>
<reference evidence="2 3" key="2">
    <citation type="journal article" date="2007" name="Genome Biol.">
        <title>Assembly of the Candida albicans genome into sixteen supercontigs aligned on the eight chromosomes.</title>
        <authorList>
            <person name="van het Hoog M."/>
            <person name="Rast T.J."/>
            <person name="Martchenko M."/>
            <person name="Grindle S."/>
            <person name="Dignard D."/>
            <person name="Hogues H."/>
            <person name="Cuomo C."/>
            <person name="Berriman M."/>
            <person name="Scherer S."/>
            <person name="Magee B.B."/>
            <person name="Whiteway M."/>
            <person name="Chibana H."/>
            <person name="Nantel A."/>
            <person name="Magee P.T."/>
        </authorList>
    </citation>
    <scope>GENOME REANNOTATION</scope>
    <source>
        <strain evidence="3">SC5314 / ATCC MYA-2876</strain>
    </source>
</reference>
<dbReference type="GO" id="GO:0005739">
    <property type="term" value="C:mitochondrion"/>
    <property type="evidence" value="ECO:0000318"/>
    <property type="project" value="GO_Central"/>
</dbReference>
<dbReference type="InParanoid" id="A0A1D8PC68"/>
<evidence type="ECO:0000313" key="3">
    <source>
        <dbReference type="Proteomes" id="UP000000559"/>
    </source>
</evidence>
<dbReference type="CGD" id="CAL0000183986">
    <property type="gene designation" value="orf19.6072.1"/>
</dbReference>
<dbReference type="VEuPathDB" id="FungiDB:C1_00370W_A"/>
<gene>
    <name evidence="2" type="ordered locus">CAALFM_C100370WA</name>
    <name evidence="1" type="ordered locus">orf19.6072.1</name>
</gene>
<organism evidence="2 3">
    <name type="scientific">Candida albicans (strain SC5314 / ATCC MYA-2876)</name>
    <name type="common">Yeast</name>
    <dbReference type="NCBI Taxonomy" id="237561"/>
    <lineage>
        <taxon>Eukaryota</taxon>
        <taxon>Fungi</taxon>
        <taxon>Dikarya</taxon>
        <taxon>Ascomycota</taxon>
        <taxon>Saccharomycotina</taxon>
        <taxon>Pichiomycetes</taxon>
        <taxon>Debaryomycetaceae</taxon>
        <taxon>Candida/Lodderomyces clade</taxon>
        <taxon>Candida</taxon>
    </lineage>
</organism>
<dbReference type="KEGG" id="cal:CAALFM_C100370WA"/>
<evidence type="ECO:0000313" key="2">
    <source>
        <dbReference type="EMBL" id="AOW25735.1"/>
    </source>
</evidence>
<proteinExistence type="predicted"/>
<protein>
    <recommendedName>
        <fullName evidence="4">Complex 1 LYR protein</fullName>
    </recommendedName>
</protein>
<evidence type="ECO:0008006" key="4">
    <source>
        <dbReference type="Google" id="ProtNLM"/>
    </source>
</evidence>
<dbReference type="EMBL" id="CP017623">
    <property type="protein sequence ID" value="AOW25735.1"/>
    <property type="molecule type" value="Genomic_DNA"/>
</dbReference>
<dbReference type="OrthoDB" id="74240at2759"/>
<name>A0A1D8PC68_CANAL</name>
<dbReference type="Proteomes" id="UP000000559">
    <property type="component" value="Chromosome 1"/>
</dbReference>
<evidence type="ECO:0000313" key="1">
    <source>
        <dbReference type="CGD" id="CAL0000183986"/>
    </source>
</evidence>
<dbReference type="RefSeq" id="XP_019330600.1">
    <property type="nucleotide sequence ID" value="XM_019475055.1"/>
</dbReference>
<dbReference type="STRING" id="237561.A0A1D8PC68"/>